<dbReference type="AlphaFoldDB" id="U9UTC8"/>
<reference evidence="1" key="1">
    <citation type="submission" date="2013-07" db="EMBL/GenBank/DDBJ databases">
        <title>The genome of an arbuscular mycorrhizal fungus provides insights into the evolution of the oldest plant symbiosis.</title>
        <authorList>
            <consortium name="DOE Joint Genome Institute"/>
            <person name="Tisserant E."/>
            <person name="Malbreil M."/>
            <person name="Kuo A."/>
            <person name="Kohler A."/>
            <person name="Symeonidi A."/>
            <person name="Balestrini R."/>
            <person name="Charron P."/>
            <person name="Duensing N."/>
            <person name="Frei-dit-Frey N."/>
            <person name="Gianinazzi-Pearson V."/>
            <person name="Gilbert B."/>
            <person name="Handa Y."/>
            <person name="Hijri M."/>
            <person name="Kaul R."/>
            <person name="Kawaguchi M."/>
            <person name="Krajinski F."/>
            <person name="Lammers P."/>
            <person name="Lapierre D."/>
            <person name="Masclaux F.G."/>
            <person name="Murat C."/>
            <person name="Morin E."/>
            <person name="Ndikumana S."/>
            <person name="Pagni M."/>
            <person name="Petitpierre D."/>
            <person name="Requena N."/>
            <person name="Rosikiewicz P."/>
            <person name="Riley R."/>
            <person name="Saito K."/>
            <person name="San Clemente H."/>
            <person name="Shapiro H."/>
            <person name="van Tuinen D."/>
            <person name="Becard G."/>
            <person name="Bonfante P."/>
            <person name="Paszkowski U."/>
            <person name="Shachar-Hill Y."/>
            <person name="Young J.P."/>
            <person name="Sanders I.R."/>
            <person name="Henrissat B."/>
            <person name="Rensing S.A."/>
            <person name="Grigoriev I.V."/>
            <person name="Corradi N."/>
            <person name="Roux C."/>
            <person name="Martin F."/>
        </authorList>
    </citation>
    <scope>NUCLEOTIDE SEQUENCE</scope>
    <source>
        <strain evidence="1">DAOM 197198</strain>
    </source>
</reference>
<dbReference type="HOGENOM" id="CLU_1152282_0_0_1"/>
<name>U9UTC8_RHIID</name>
<organism evidence="1">
    <name type="scientific">Rhizophagus irregularis (strain DAOM 181602 / DAOM 197198 / MUCL 43194)</name>
    <name type="common">Arbuscular mycorrhizal fungus</name>
    <name type="synonym">Glomus intraradices</name>
    <dbReference type="NCBI Taxonomy" id="747089"/>
    <lineage>
        <taxon>Eukaryota</taxon>
        <taxon>Fungi</taxon>
        <taxon>Fungi incertae sedis</taxon>
        <taxon>Mucoromycota</taxon>
        <taxon>Glomeromycotina</taxon>
        <taxon>Glomeromycetes</taxon>
        <taxon>Glomerales</taxon>
        <taxon>Glomeraceae</taxon>
        <taxon>Rhizophagus</taxon>
    </lineage>
</organism>
<accession>U9UTC8</accession>
<gene>
    <name evidence="1" type="ORF">GLOINDRAFT_93169</name>
</gene>
<protein>
    <submittedName>
        <fullName evidence="1">Uncharacterized protein</fullName>
    </submittedName>
</protein>
<evidence type="ECO:0000313" key="1">
    <source>
        <dbReference type="EMBL" id="ESA18856.1"/>
    </source>
</evidence>
<dbReference type="VEuPathDB" id="FungiDB:RhiirFUN_024234"/>
<proteinExistence type="predicted"/>
<dbReference type="EMBL" id="KI278816">
    <property type="protein sequence ID" value="ESA18856.1"/>
    <property type="molecule type" value="Genomic_DNA"/>
</dbReference>
<sequence length="241" mass="27663">MILILAASRTKHTSAPPFQITKSSVRWVISVQNYQVTLKKYITHSHPKLNVLQSFPSSFQVDSNRKRAKELRKKEKLNKAPIPQTLPKPKVILPEVTTPPSYTASSLNCSAEKFKKFKNFFPNGPVTSRSEKTVYQVGSSKWWQVTKLNYNKHQDKIKIAQGFIIQQQEHDNRLQLDAMMNGILSNCSHTLQTYITTDTNRSRQNNLLPNNNQTLHHNILVSNKILTWITALKQNISLTTR</sequence>